<evidence type="ECO:0000256" key="2">
    <source>
        <dbReference type="ARBA" id="ARBA00022801"/>
    </source>
</evidence>
<protein>
    <recommendedName>
        <fullName evidence="3">Carboxylic ester hydrolase</fullName>
        <ecNumber evidence="3">3.1.1.-</ecNumber>
    </recommendedName>
</protein>
<dbReference type="OrthoDB" id="9775851at2"/>
<dbReference type="InterPro" id="IPR002018">
    <property type="entry name" value="CarbesteraseB"/>
</dbReference>
<dbReference type="InterPro" id="IPR019826">
    <property type="entry name" value="Carboxylesterase_B_AS"/>
</dbReference>
<evidence type="ECO:0000313" key="6">
    <source>
        <dbReference type="Proteomes" id="UP000243207"/>
    </source>
</evidence>
<evidence type="ECO:0000256" key="3">
    <source>
        <dbReference type="RuleBase" id="RU361235"/>
    </source>
</evidence>
<sequence length="560" mass="59725">MNNNKSEMTKPRFFLTAISTAVLAVSLTGCLGGDSDNDTPPPAAADPLAVETQQGTVAGIELNNMRVFRGIPYGAEPERFAAPELPAERTERLVLSEEFATSCPQPDATFGDYSDNEDCLYLNVYAPPEPGDYPVMVWIHGGSLTTGSGGSSYEPARLVEQGIVVVTINYRLGALGFLPHSSLADENGSYGNYGLMDQQLALKWVEENISGFGGNPDNVTIFGESAGGHSVMSHLASPGSAGLFDKAIVQSGSYSPTQLSQPAGEAVFGQPLVAATGCDQSPDVATCLRELPVDAILDAQAGSYLPVTGGQVLPESIDERLSSGTFNQVPVMIGSNLHEGRLFVGIEILQTQTGVTAANYQDKVDALLASDPREYDRQTVADEYYQRIVALENIQPDDPGRYARALSAINTDWRFACSNVNQLQQINAAGQDAYGYWFTDENAPSILPYTVPGLPWGAAHAFEIQYVLADESTFVERGATESQVALSDAMVGYWANFAKFGDPNSTDGASGNVEWSAVGESGTILDLDPAQLGPVPATSYAEYHNCDLWADPETQAPLTP</sequence>
<dbReference type="InterPro" id="IPR029058">
    <property type="entry name" value="AB_hydrolase_fold"/>
</dbReference>
<evidence type="ECO:0000259" key="4">
    <source>
        <dbReference type="Pfam" id="PF00135"/>
    </source>
</evidence>
<feature type="domain" description="Carboxylesterase type B" evidence="4">
    <location>
        <begin position="48"/>
        <end position="531"/>
    </location>
</feature>
<dbReference type="GO" id="GO:0016787">
    <property type="term" value="F:hydrolase activity"/>
    <property type="evidence" value="ECO:0007669"/>
    <property type="project" value="UniProtKB-KW"/>
</dbReference>
<gene>
    <name evidence="5" type="ORF">SAMN05216421_1366</name>
</gene>
<keyword evidence="6" id="KW-1185">Reference proteome</keyword>
<dbReference type="Pfam" id="PF00135">
    <property type="entry name" value="COesterase"/>
    <property type="match status" value="1"/>
</dbReference>
<evidence type="ECO:0000256" key="1">
    <source>
        <dbReference type="ARBA" id="ARBA00005964"/>
    </source>
</evidence>
<dbReference type="EC" id="3.1.1.-" evidence="3"/>
<dbReference type="PROSITE" id="PS00122">
    <property type="entry name" value="CARBOXYLESTERASE_B_1"/>
    <property type="match status" value="1"/>
</dbReference>
<reference evidence="6" key="1">
    <citation type="submission" date="2016-10" db="EMBL/GenBank/DDBJ databases">
        <authorList>
            <person name="Varghese N."/>
            <person name="Submissions S."/>
        </authorList>
    </citation>
    <scope>NUCLEOTIDE SEQUENCE [LARGE SCALE GENOMIC DNA]</scope>
    <source>
        <strain evidence="6">NRRL B-51270</strain>
    </source>
</reference>
<dbReference type="InterPro" id="IPR019819">
    <property type="entry name" value="Carboxylesterase_B_CS"/>
</dbReference>
<dbReference type="SUPFAM" id="SSF53474">
    <property type="entry name" value="alpha/beta-Hydrolases"/>
    <property type="match status" value="1"/>
</dbReference>
<dbReference type="RefSeq" id="WP_093392475.1">
    <property type="nucleotide sequence ID" value="NZ_LT629736.1"/>
</dbReference>
<feature type="signal peptide" evidence="3">
    <location>
        <begin position="1"/>
        <end position="24"/>
    </location>
</feature>
<dbReference type="InterPro" id="IPR050309">
    <property type="entry name" value="Type-B_Carboxylest/Lipase"/>
</dbReference>
<dbReference type="Gene3D" id="3.40.50.1820">
    <property type="entry name" value="alpha/beta hydrolase"/>
    <property type="match status" value="1"/>
</dbReference>
<proteinExistence type="inferred from homology"/>
<keyword evidence="3" id="KW-0732">Signal</keyword>
<organism evidence="5 6">
    <name type="scientific">Halopseudomonas xinjiangensis</name>
    <dbReference type="NCBI Taxonomy" id="487184"/>
    <lineage>
        <taxon>Bacteria</taxon>
        <taxon>Pseudomonadati</taxon>
        <taxon>Pseudomonadota</taxon>
        <taxon>Gammaproteobacteria</taxon>
        <taxon>Pseudomonadales</taxon>
        <taxon>Pseudomonadaceae</taxon>
        <taxon>Halopseudomonas</taxon>
    </lineage>
</organism>
<evidence type="ECO:0000313" key="5">
    <source>
        <dbReference type="EMBL" id="SDS35265.1"/>
    </source>
</evidence>
<dbReference type="EMBL" id="LT629736">
    <property type="protein sequence ID" value="SDS35265.1"/>
    <property type="molecule type" value="Genomic_DNA"/>
</dbReference>
<dbReference type="Proteomes" id="UP000243207">
    <property type="component" value="Chromosome I"/>
</dbReference>
<comment type="similarity">
    <text evidence="1 3">Belongs to the type-B carboxylesterase/lipase family.</text>
</comment>
<feature type="chain" id="PRO_5009029194" description="Carboxylic ester hydrolase" evidence="3">
    <location>
        <begin position="25"/>
        <end position="560"/>
    </location>
</feature>
<dbReference type="PROSITE" id="PS51257">
    <property type="entry name" value="PROKAR_LIPOPROTEIN"/>
    <property type="match status" value="1"/>
</dbReference>
<dbReference type="PANTHER" id="PTHR11559">
    <property type="entry name" value="CARBOXYLESTERASE"/>
    <property type="match status" value="1"/>
</dbReference>
<dbReference type="PROSITE" id="PS00941">
    <property type="entry name" value="CARBOXYLESTERASE_B_2"/>
    <property type="match status" value="1"/>
</dbReference>
<keyword evidence="2 3" id="KW-0378">Hydrolase</keyword>
<accession>A0A1H1RHU7</accession>
<dbReference type="AlphaFoldDB" id="A0A1H1RHU7"/>
<dbReference type="STRING" id="487184.SAMN05216421_1366"/>
<name>A0A1H1RHU7_9GAMM</name>